<dbReference type="EnsemblPlants" id="TuG1812S0000074300.01.T01">
    <property type="protein sequence ID" value="TuG1812S0000074300.01.T01"/>
    <property type="gene ID" value="TuG1812S0000074300.01"/>
</dbReference>
<keyword evidence="4" id="KW-0472">Membrane</keyword>
<feature type="region of interest" description="Disordered" evidence="5">
    <location>
        <begin position="112"/>
        <end position="161"/>
    </location>
</feature>
<evidence type="ECO:0000256" key="2">
    <source>
        <dbReference type="ARBA" id="ARBA00022692"/>
    </source>
</evidence>
<dbReference type="Proteomes" id="UP000015106">
    <property type="component" value="Unassembled WGS sequence"/>
</dbReference>
<feature type="compositionally biased region" description="Basic residues" evidence="5">
    <location>
        <begin position="23"/>
        <end position="33"/>
    </location>
</feature>
<feature type="region of interest" description="Disordered" evidence="5">
    <location>
        <begin position="1"/>
        <end position="37"/>
    </location>
</feature>
<accession>A0A8R7R9K2</accession>
<keyword evidence="2" id="KW-0812">Transmembrane</keyword>
<keyword evidence="3" id="KW-1133">Transmembrane helix</keyword>
<dbReference type="GO" id="GO:0045492">
    <property type="term" value="P:xylan biosynthetic process"/>
    <property type="evidence" value="ECO:0007669"/>
    <property type="project" value="InterPro"/>
</dbReference>
<feature type="compositionally biased region" description="Low complexity" evidence="5">
    <location>
        <begin position="133"/>
        <end position="149"/>
    </location>
</feature>
<evidence type="ECO:0000256" key="3">
    <source>
        <dbReference type="ARBA" id="ARBA00022989"/>
    </source>
</evidence>
<evidence type="ECO:0000313" key="7">
    <source>
        <dbReference type="Proteomes" id="UP000015106"/>
    </source>
</evidence>
<dbReference type="InterPro" id="IPR006514">
    <property type="entry name" value="IRX15/GXM/AGM"/>
</dbReference>
<dbReference type="GO" id="GO:0000139">
    <property type="term" value="C:Golgi membrane"/>
    <property type="evidence" value="ECO:0007669"/>
    <property type="project" value="UniProtKB-SubCell"/>
</dbReference>
<keyword evidence="7" id="KW-1185">Reference proteome</keyword>
<proteinExistence type="predicted"/>
<protein>
    <submittedName>
        <fullName evidence="6">Uncharacterized protein</fullName>
    </submittedName>
</protein>
<evidence type="ECO:0000256" key="4">
    <source>
        <dbReference type="ARBA" id="ARBA00023136"/>
    </source>
</evidence>
<organism evidence="6 7">
    <name type="scientific">Triticum urartu</name>
    <name type="common">Red wild einkorn</name>
    <name type="synonym">Crithodium urartu</name>
    <dbReference type="NCBI Taxonomy" id="4572"/>
    <lineage>
        <taxon>Eukaryota</taxon>
        <taxon>Viridiplantae</taxon>
        <taxon>Streptophyta</taxon>
        <taxon>Embryophyta</taxon>
        <taxon>Tracheophyta</taxon>
        <taxon>Spermatophyta</taxon>
        <taxon>Magnoliopsida</taxon>
        <taxon>Liliopsida</taxon>
        <taxon>Poales</taxon>
        <taxon>Poaceae</taxon>
        <taxon>BOP clade</taxon>
        <taxon>Pooideae</taxon>
        <taxon>Triticodae</taxon>
        <taxon>Triticeae</taxon>
        <taxon>Triticinae</taxon>
        <taxon>Triticum</taxon>
    </lineage>
</organism>
<evidence type="ECO:0000313" key="6">
    <source>
        <dbReference type="EnsemblPlants" id="TuG1812S0000074300.01.T01"/>
    </source>
</evidence>
<dbReference type="Gramene" id="TuG1812S0000074300.01.T01">
    <property type="protein sequence ID" value="TuG1812S0000074300.01.T01"/>
    <property type="gene ID" value="TuG1812S0000074300.01"/>
</dbReference>
<sequence>SGAGGLIRGLHHHGPRVPGPPRGRVRRPRRRVTPRPELALLRLPPHHQRPPQPLYDVAWDVILVDSPRGYAASSPGRMSAVTPRACWRGLGTRRVPRRTCWCMTTSRRWSGRAPGSSCERRTACQRPAHGRWPTSSSAVAVPSAGVPSVAAPPPPTPPCSQ</sequence>
<reference evidence="6" key="2">
    <citation type="submission" date="2022-06" db="UniProtKB">
        <authorList>
            <consortium name="EnsemblPlants"/>
        </authorList>
    </citation>
    <scope>IDENTIFICATION</scope>
</reference>
<reference evidence="7" key="1">
    <citation type="journal article" date="2013" name="Nature">
        <title>Draft genome of the wheat A-genome progenitor Triticum urartu.</title>
        <authorList>
            <person name="Ling H.Q."/>
            <person name="Zhao S."/>
            <person name="Liu D."/>
            <person name="Wang J."/>
            <person name="Sun H."/>
            <person name="Zhang C."/>
            <person name="Fan H."/>
            <person name="Li D."/>
            <person name="Dong L."/>
            <person name="Tao Y."/>
            <person name="Gao C."/>
            <person name="Wu H."/>
            <person name="Li Y."/>
            <person name="Cui Y."/>
            <person name="Guo X."/>
            <person name="Zheng S."/>
            <person name="Wang B."/>
            <person name="Yu K."/>
            <person name="Liang Q."/>
            <person name="Yang W."/>
            <person name="Lou X."/>
            <person name="Chen J."/>
            <person name="Feng M."/>
            <person name="Jian J."/>
            <person name="Zhang X."/>
            <person name="Luo G."/>
            <person name="Jiang Y."/>
            <person name="Liu J."/>
            <person name="Wang Z."/>
            <person name="Sha Y."/>
            <person name="Zhang B."/>
            <person name="Wu H."/>
            <person name="Tang D."/>
            <person name="Shen Q."/>
            <person name="Xue P."/>
            <person name="Zou S."/>
            <person name="Wang X."/>
            <person name="Liu X."/>
            <person name="Wang F."/>
            <person name="Yang Y."/>
            <person name="An X."/>
            <person name="Dong Z."/>
            <person name="Zhang K."/>
            <person name="Zhang X."/>
            <person name="Luo M.C."/>
            <person name="Dvorak J."/>
            <person name="Tong Y."/>
            <person name="Wang J."/>
            <person name="Yang H."/>
            <person name="Li Z."/>
            <person name="Wang D."/>
            <person name="Zhang A."/>
            <person name="Wang J."/>
        </authorList>
    </citation>
    <scope>NUCLEOTIDE SEQUENCE</scope>
    <source>
        <strain evidence="7">cv. G1812</strain>
    </source>
</reference>
<dbReference type="Pfam" id="PF21729">
    <property type="entry name" value="IRX15_IRX15L_GXM"/>
    <property type="match status" value="1"/>
</dbReference>
<evidence type="ECO:0000256" key="5">
    <source>
        <dbReference type="SAM" id="MobiDB-lite"/>
    </source>
</evidence>
<name>A0A8R7R9K2_TRIUA</name>
<comment type="subcellular location">
    <subcellularLocation>
        <location evidence="1">Golgi apparatus membrane</location>
        <topology evidence="1">Single-pass membrane protein</topology>
    </subcellularLocation>
</comment>
<evidence type="ECO:0000256" key="1">
    <source>
        <dbReference type="ARBA" id="ARBA00004194"/>
    </source>
</evidence>
<dbReference type="AlphaFoldDB" id="A0A8R7R9K2"/>
<feature type="compositionally biased region" description="Pro residues" evidence="5">
    <location>
        <begin position="150"/>
        <end position="161"/>
    </location>
</feature>